<dbReference type="PROSITE" id="PS00109">
    <property type="entry name" value="PROTEIN_KINASE_TYR"/>
    <property type="match status" value="1"/>
</dbReference>
<dbReference type="PATRIC" id="fig|1255043.3.peg.2184"/>
<evidence type="ECO:0000313" key="2">
    <source>
        <dbReference type="Proteomes" id="UP000010809"/>
    </source>
</evidence>
<evidence type="ECO:0000313" key="1">
    <source>
        <dbReference type="EMBL" id="AGA33821.1"/>
    </source>
</evidence>
<dbReference type="Proteomes" id="UP000010809">
    <property type="component" value="Chromosome"/>
</dbReference>
<dbReference type="EMBL" id="CP003989">
    <property type="protein sequence ID" value="AGA33821.1"/>
    <property type="molecule type" value="Genomic_DNA"/>
</dbReference>
<proteinExistence type="predicted"/>
<evidence type="ECO:0008006" key="3">
    <source>
        <dbReference type="Google" id="ProtNLM"/>
    </source>
</evidence>
<dbReference type="InterPro" id="IPR008266">
    <property type="entry name" value="Tyr_kinase_AS"/>
</dbReference>
<organism evidence="1 2">
    <name type="scientific">Thioalkalivibrio nitratireducens (strain DSM 14787 / UNIQEM 213 / ALEN2)</name>
    <dbReference type="NCBI Taxonomy" id="1255043"/>
    <lineage>
        <taxon>Bacteria</taxon>
        <taxon>Pseudomonadati</taxon>
        <taxon>Pseudomonadota</taxon>
        <taxon>Gammaproteobacteria</taxon>
        <taxon>Chromatiales</taxon>
        <taxon>Ectothiorhodospiraceae</taxon>
        <taxon>Thioalkalivibrio</taxon>
    </lineage>
</organism>
<reference evidence="1" key="1">
    <citation type="submission" date="2015-12" db="EMBL/GenBank/DDBJ databases">
        <authorList>
            <person name="Tikhonova T.V."/>
            <person name="Pavlov A.R."/>
            <person name="Beletsky A.V."/>
            <person name="Mardanov A.V."/>
            <person name="Sorokin D.Y."/>
            <person name="Ravin N.V."/>
            <person name="Popov V.O."/>
        </authorList>
    </citation>
    <scope>NUCLEOTIDE SEQUENCE</scope>
    <source>
        <strain evidence="1">DSM 14787</strain>
    </source>
</reference>
<dbReference type="STRING" id="1255043.TVNIR_2165"/>
<accession>L0DZK3</accession>
<keyword evidence="2" id="KW-1185">Reference proteome</keyword>
<dbReference type="InterPro" id="IPR011009">
    <property type="entry name" value="Kinase-like_dom_sf"/>
</dbReference>
<name>L0DZK3_THIND</name>
<sequence length="258" mass="28923">MVAVQLAGMTVPLPPEFAIRCLKADGPRIVWLIHPPGESPQVLKTWPLNPRRFLTHLLGISAAQRTVRGNRLLGRVGIAVPELLSRPEIRFGCRGWCVDMRLSYVPGVSGWEVLQRSVQVPGGYGLQLRAVARSVGMIVGRLIRNGLFHRDLTIENFVIGVAGQVWIVDTDGVRPMRNRVRETERMLSRLAVQSLEAGMPLPVGVQRTLLRAVLRPLSRRERSALMDRLRQQPWVRDLQSRQHCGDCSPGHRTVPETP</sequence>
<gene>
    <name evidence="1" type="ordered locus">TVNIR_2165</name>
</gene>
<dbReference type="HOGENOM" id="CLU_1110996_0_0_6"/>
<dbReference type="eggNOG" id="COG3642">
    <property type="taxonomic scope" value="Bacteria"/>
</dbReference>
<dbReference type="KEGG" id="tni:TVNIR_2165"/>
<dbReference type="SUPFAM" id="SSF56112">
    <property type="entry name" value="Protein kinase-like (PK-like)"/>
    <property type="match status" value="1"/>
</dbReference>
<dbReference type="RefSeq" id="WP_015258944.1">
    <property type="nucleotide sequence ID" value="NC_019902.2"/>
</dbReference>
<dbReference type="AlphaFoldDB" id="L0DZK3"/>
<dbReference type="GO" id="GO:0004672">
    <property type="term" value="F:protein kinase activity"/>
    <property type="evidence" value="ECO:0007669"/>
    <property type="project" value="InterPro"/>
</dbReference>
<protein>
    <recommendedName>
        <fullName evidence="3">Mn2+-dependent serine/threonine protein kinase</fullName>
    </recommendedName>
</protein>